<keyword evidence="6" id="KW-0808">Transferase</keyword>
<dbReference type="EC" id="2.7.13.3" evidence="3"/>
<protein>
    <recommendedName>
        <fullName evidence="3">histidine kinase</fullName>
        <ecNumber evidence="3">2.7.13.3</ecNumber>
    </recommendedName>
</protein>
<evidence type="ECO:0000256" key="2">
    <source>
        <dbReference type="ARBA" id="ARBA00004651"/>
    </source>
</evidence>
<dbReference type="Proteomes" id="UP001162734">
    <property type="component" value="Chromosome"/>
</dbReference>
<dbReference type="InterPro" id="IPR003594">
    <property type="entry name" value="HATPase_dom"/>
</dbReference>
<dbReference type="InterPro" id="IPR005467">
    <property type="entry name" value="His_kinase_dom"/>
</dbReference>
<keyword evidence="7" id="KW-0547">Nucleotide-binding</keyword>
<dbReference type="PANTHER" id="PTHR44936:SF10">
    <property type="entry name" value="SENSOR PROTEIN RSTB"/>
    <property type="match status" value="1"/>
</dbReference>
<proteinExistence type="predicted"/>
<keyword evidence="4" id="KW-1003">Cell membrane</keyword>
<keyword evidence="13" id="KW-1185">Reference proteome</keyword>
<dbReference type="InterPro" id="IPR003661">
    <property type="entry name" value="HisK_dim/P_dom"/>
</dbReference>
<dbReference type="InterPro" id="IPR003660">
    <property type="entry name" value="HAMP_dom"/>
</dbReference>
<feature type="domain" description="Histidine kinase" evidence="10">
    <location>
        <begin position="277"/>
        <end position="484"/>
    </location>
</feature>
<dbReference type="EMBL" id="AP025592">
    <property type="protein sequence ID" value="BDG09272.1"/>
    <property type="molecule type" value="Genomic_DNA"/>
</dbReference>
<comment type="subcellular location">
    <subcellularLocation>
        <location evidence="2">Cell membrane</location>
        <topology evidence="2">Multi-pass membrane protein</topology>
    </subcellularLocation>
</comment>
<evidence type="ECO:0000256" key="6">
    <source>
        <dbReference type="ARBA" id="ARBA00022679"/>
    </source>
</evidence>
<dbReference type="InterPro" id="IPR036097">
    <property type="entry name" value="HisK_dim/P_sf"/>
</dbReference>
<dbReference type="Gene3D" id="1.10.287.130">
    <property type="match status" value="1"/>
</dbReference>
<dbReference type="PANTHER" id="PTHR44936">
    <property type="entry name" value="SENSOR PROTEIN CREC"/>
    <property type="match status" value="1"/>
</dbReference>
<keyword evidence="9" id="KW-0067">ATP-binding</keyword>
<name>A0ABM7XBM4_9BACT</name>
<dbReference type="PROSITE" id="PS50109">
    <property type="entry name" value="HIS_KIN"/>
    <property type="match status" value="1"/>
</dbReference>
<dbReference type="InterPro" id="IPR050980">
    <property type="entry name" value="2C_sensor_his_kinase"/>
</dbReference>
<dbReference type="Gene3D" id="6.10.340.10">
    <property type="match status" value="1"/>
</dbReference>
<keyword evidence="5" id="KW-0597">Phosphoprotein</keyword>
<dbReference type="InterPro" id="IPR036890">
    <property type="entry name" value="HATPase_C_sf"/>
</dbReference>
<dbReference type="RefSeq" id="WP_248341219.1">
    <property type="nucleotide sequence ID" value="NZ_AP025592.1"/>
</dbReference>
<evidence type="ECO:0000256" key="9">
    <source>
        <dbReference type="ARBA" id="ARBA00022840"/>
    </source>
</evidence>
<dbReference type="SMART" id="SM00388">
    <property type="entry name" value="HisKA"/>
    <property type="match status" value="1"/>
</dbReference>
<evidence type="ECO:0000256" key="4">
    <source>
        <dbReference type="ARBA" id="ARBA00022475"/>
    </source>
</evidence>
<evidence type="ECO:0000256" key="8">
    <source>
        <dbReference type="ARBA" id="ARBA00022777"/>
    </source>
</evidence>
<dbReference type="InterPro" id="IPR004358">
    <property type="entry name" value="Sig_transdc_His_kin-like_C"/>
</dbReference>
<evidence type="ECO:0000256" key="3">
    <source>
        <dbReference type="ARBA" id="ARBA00012438"/>
    </source>
</evidence>
<accession>A0ABM7XBM4</accession>
<dbReference type="PROSITE" id="PS50885">
    <property type="entry name" value="HAMP"/>
    <property type="match status" value="1"/>
</dbReference>
<dbReference type="CDD" id="cd00075">
    <property type="entry name" value="HATPase"/>
    <property type="match status" value="1"/>
</dbReference>
<dbReference type="PRINTS" id="PR00344">
    <property type="entry name" value="BCTRLSENSOR"/>
</dbReference>
<dbReference type="Pfam" id="PF00672">
    <property type="entry name" value="HAMP"/>
    <property type="match status" value="1"/>
</dbReference>
<dbReference type="CDD" id="cd00082">
    <property type="entry name" value="HisKA"/>
    <property type="match status" value="1"/>
</dbReference>
<reference evidence="13" key="1">
    <citation type="journal article" date="2022" name="Int. J. Syst. Evol. Microbiol.">
        <title>Anaeromyxobacter oryzae sp. nov., Anaeromyxobacter diazotrophicus sp. nov. and Anaeromyxobacter paludicola sp. nov., isolated from paddy soils.</title>
        <authorList>
            <person name="Itoh H."/>
            <person name="Xu Z."/>
            <person name="Mise K."/>
            <person name="Masuda Y."/>
            <person name="Ushijima N."/>
            <person name="Hayakawa C."/>
            <person name="Shiratori Y."/>
            <person name="Senoo K."/>
        </authorList>
    </citation>
    <scope>NUCLEOTIDE SEQUENCE [LARGE SCALE GENOMIC DNA]</scope>
    <source>
        <strain evidence="13">Red630</strain>
    </source>
</reference>
<evidence type="ECO:0000259" key="10">
    <source>
        <dbReference type="PROSITE" id="PS50109"/>
    </source>
</evidence>
<evidence type="ECO:0000256" key="7">
    <source>
        <dbReference type="ARBA" id="ARBA00022741"/>
    </source>
</evidence>
<dbReference type="SUPFAM" id="SSF47384">
    <property type="entry name" value="Homodimeric domain of signal transducing histidine kinase"/>
    <property type="match status" value="1"/>
</dbReference>
<evidence type="ECO:0000256" key="5">
    <source>
        <dbReference type="ARBA" id="ARBA00022553"/>
    </source>
</evidence>
<keyword evidence="4" id="KW-0472">Membrane</keyword>
<evidence type="ECO:0000256" key="1">
    <source>
        <dbReference type="ARBA" id="ARBA00000085"/>
    </source>
</evidence>
<dbReference type="Gene3D" id="3.30.565.10">
    <property type="entry name" value="Histidine kinase-like ATPase, C-terminal domain"/>
    <property type="match status" value="1"/>
</dbReference>
<feature type="domain" description="HAMP" evidence="11">
    <location>
        <begin position="190"/>
        <end position="242"/>
    </location>
</feature>
<sequence>MITLRVKLFALIAGITIFSTTGVTAVALWRDLQRSQELLAREGAALAASVAPAATRWVNPDGAAPAGRAALALLVNQLVTGAPVARAWVVDRFGKVLACADPSGKGCPEGAPTVFTPAQSPLEVVTRLVEPEGIVAGAPILRDGQLVGAVRVEFEHEQVLGSAWRLAWTASALAAVWIFLGHVLAVVLLRTITRPLTEVSEASEALARDEAGRQLEVPQERELAEVVKAFNAMSQRLAERRVENERLIEGLEARVAQKTRDVLRADRLATLGGIAAGFAHELGNSLNVIRGFTAVALRELPDEHPNRPDLEAVRRETQRAAGLLERFLVFARSRDAVTQPQSIEPVLREAVEVVGPAAAQARVATSVEVAPDLPEVNADADMLRQAFLNLCVNALQAMPEGGALRASARAEGGEVLVEVRDSGPGIPPEVAAHVFEPFYTTKASGTGLGLAIVRQAAETHGGAVEVESPPGGGALFRMRLPVAGAAAGAGGGARAAPV</sequence>
<dbReference type="SUPFAM" id="SSF158472">
    <property type="entry name" value="HAMP domain-like"/>
    <property type="match status" value="1"/>
</dbReference>
<comment type="catalytic activity">
    <reaction evidence="1">
        <text>ATP + protein L-histidine = ADP + protein N-phospho-L-histidine.</text>
        <dbReference type="EC" id="2.7.13.3"/>
    </reaction>
</comment>
<evidence type="ECO:0000313" key="12">
    <source>
        <dbReference type="EMBL" id="BDG09272.1"/>
    </source>
</evidence>
<evidence type="ECO:0000313" key="13">
    <source>
        <dbReference type="Proteomes" id="UP001162734"/>
    </source>
</evidence>
<dbReference type="Pfam" id="PF00512">
    <property type="entry name" value="HisKA"/>
    <property type="match status" value="1"/>
</dbReference>
<dbReference type="Pfam" id="PF02518">
    <property type="entry name" value="HATPase_c"/>
    <property type="match status" value="1"/>
</dbReference>
<dbReference type="SUPFAM" id="SSF55874">
    <property type="entry name" value="ATPase domain of HSP90 chaperone/DNA topoisomerase II/histidine kinase"/>
    <property type="match status" value="1"/>
</dbReference>
<dbReference type="SMART" id="SM00387">
    <property type="entry name" value="HATPase_c"/>
    <property type="match status" value="1"/>
</dbReference>
<organism evidence="12 13">
    <name type="scientific">Anaeromyxobacter paludicola</name>
    <dbReference type="NCBI Taxonomy" id="2918171"/>
    <lineage>
        <taxon>Bacteria</taxon>
        <taxon>Pseudomonadati</taxon>
        <taxon>Myxococcota</taxon>
        <taxon>Myxococcia</taxon>
        <taxon>Myxococcales</taxon>
        <taxon>Cystobacterineae</taxon>
        <taxon>Anaeromyxobacteraceae</taxon>
        <taxon>Anaeromyxobacter</taxon>
    </lineage>
</organism>
<dbReference type="SMART" id="SM00304">
    <property type="entry name" value="HAMP"/>
    <property type="match status" value="1"/>
</dbReference>
<dbReference type="CDD" id="cd06225">
    <property type="entry name" value="HAMP"/>
    <property type="match status" value="1"/>
</dbReference>
<keyword evidence="8" id="KW-0418">Kinase</keyword>
<evidence type="ECO:0000259" key="11">
    <source>
        <dbReference type="PROSITE" id="PS50885"/>
    </source>
</evidence>
<gene>
    <name evidence="12" type="ORF">AMPC_23850</name>
</gene>